<dbReference type="SUPFAM" id="SSF51126">
    <property type="entry name" value="Pectin lyase-like"/>
    <property type="match status" value="1"/>
</dbReference>
<protein>
    <recommendedName>
        <fullName evidence="3">Right handed beta helix domain-containing protein</fullName>
    </recommendedName>
</protein>
<reference evidence="1 2" key="1">
    <citation type="submission" date="2023-10" db="EMBL/GenBank/DDBJ databases">
        <title>Development of a sustainable strategy for remediation of hydrocarbon-contaminated territories based on the waste exchange concept.</title>
        <authorList>
            <person name="Krivoruchko A."/>
        </authorList>
    </citation>
    <scope>NUCLEOTIDE SEQUENCE [LARGE SCALE GENOMIC DNA]</scope>
    <source>
        <strain evidence="1 2">IEGM 1203</strain>
    </source>
</reference>
<dbReference type="EMBL" id="JAWLKB010000005">
    <property type="protein sequence ID" value="MDV6267891.1"/>
    <property type="molecule type" value="Genomic_DNA"/>
</dbReference>
<dbReference type="RefSeq" id="WP_146153443.1">
    <property type="nucleotide sequence ID" value="NZ_JAWLKB010000005.1"/>
</dbReference>
<dbReference type="Proteomes" id="UP001185927">
    <property type="component" value="Unassembled WGS sequence"/>
</dbReference>
<dbReference type="InterPro" id="IPR011050">
    <property type="entry name" value="Pectin_lyase_fold/virulence"/>
</dbReference>
<comment type="caution">
    <text evidence="1">The sequence shown here is derived from an EMBL/GenBank/DDBJ whole genome shotgun (WGS) entry which is preliminary data.</text>
</comment>
<sequence length="295" mass="32147">MSWSTRPKRSLRAMGLAFAALLAAGGLNIGVSGVVEAAVPTTFGLPVGTPLRVHNGDLTIRTPGTVIENLDIRGFVRIEASNVTIRRSIIRGRDPKQINEALVAAYGDHRNFRIEDTTLRPSTLSPYVDGLKGRNFYARGLDISGVVDSVVVFGDNVDFGYSWLHDNLHYSPWPKQWDNQTHDDNVQIEGGSNISVHNSRLEGAHNAAAMITQNYARGVNIQINDNILSGGQCTINVDEKGRGPIGLTIKNNRFGTSGIRDCGILAPKTSVGDWPRNVWIATGTAVRVRNPRKTK</sequence>
<proteinExistence type="predicted"/>
<evidence type="ECO:0000313" key="2">
    <source>
        <dbReference type="Proteomes" id="UP001185927"/>
    </source>
</evidence>
<organism evidence="1 2">
    <name type="scientific">Rhodococcus globerulus</name>
    <dbReference type="NCBI Taxonomy" id="33008"/>
    <lineage>
        <taxon>Bacteria</taxon>
        <taxon>Bacillati</taxon>
        <taxon>Actinomycetota</taxon>
        <taxon>Actinomycetes</taxon>
        <taxon>Mycobacteriales</taxon>
        <taxon>Nocardiaceae</taxon>
        <taxon>Rhodococcus</taxon>
    </lineage>
</organism>
<accession>A0ABU4BUJ1</accession>
<evidence type="ECO:0008006" key="3">
    <source>
        <dbReference type="Google" id="ProtNLM"/>
    </source>
</evidence>
<name>A0ABU4BUJ1_RHOGO</name>
<evidence type="ECO:0000313" key="1">
    <source>
        <dbReference type="EMBL" id="MDV6267891.1"/>
    </source>
</evidence>
<gene>
    <name evidence="1" type="ORF">R3Q16_14865</name>
</gene>
<keyword evidence="2" id="KW-1185">Reference proteome</keyword>